<comment type="caution">
    <text evidence="1">The sequence shown here is derived from an EMBL/GenBank/DDBJ whole genome shotgun (WGS) entry which is preliminary data.</text>
</comment>
<dbReference type="RefSeq" id="WP_344020518.1">
    <property type="nucleotide sequence ID" value="NZ_BAAAJK010000006.1"/>
</dbReference>
<organism evidence="1 2">
    <name type="scientific">Pseudonocardia kongjuensis</name>
    <dbReference type="NCBI Taxonomy" id="102227"/>
    <lineage>
        <taxon>Bacteria</taxon>
        <taxon>Bacillati</taxon>
        <taxon>Actinomycetota</taxon>
        <taxon>Actinomycetes</taxon>
        <taxon>Pseudonocardiales</taxon>
        <taxon>Pseudonocardiaceae</taxon>
        <taxon>Pseudonocardia</taxon>
    </lineage>
</organism>
<keyword evidence="2" id="KW-1185">Reference proteome</keyword>
<dbReference type="Proteomes" id="UP001501414">
    <property type="component" value="Unassembled WGS sequence"/>
</dbReference>
<dbReference type="EMBL" id="BAAAJK010000006">
    <property type="protein sequence ID" value="GAA1385836.1"/>
    <property type="molecule type" value="Genomic_DNA"/>
</dbReference>
<sequence>MRRGEIYSYNPVVPRPGQSVRRLIISSDALHVDGVPVVLGIHLVDSDPGTLLAPAVGDYWAPASRSSVCS</sequence>
<name>A0ABP4IAJ9_9PSEU</name>
<proteinExistence type="predicted"/>
<evidence type="ECO:0000313" key="1">
    <source>
        <dbReference type="EMBL" id="GAA1385836.1"/>
    </source>
</evidence>
<gene>
    <name evidence="1" type="ORF">GCM10009613_18900</name>
</gene>
<protein>
    <submittedName>
        <fullName evidence="1">Uncharacterized protein</fullName>
    </submittedName>
</protein>
<evidence type="ECO:0000313" key="2">
    <source>
        <dbReference type="Proteomes" id="UP001501414"/>
    </source>
</evidence>
<accession>A0ABP4IAJ9</accession>
<reference evidence="2" key="1">
    <citation type="journal article" date="2019" name="Int. J. Syst. Evol. Microbiol.">
        <title>The Global Catalogue of Microorganisms (GCM) 10K type strain sequencing project: providing services to taxonomists for standard genome sequencing and annotation.</title>
        <authorList>
            <consortium name="The Broad Institute Genomics Platform"/>
            <consortium name="The Broad Institute Genome Sequencing Center for Infectious Disease"/>
            <person name="Wu L."/>
            <person name="Ma J."/>
        </authorList>
    </citation>
    <scope>NUCLEOTIDE SEQUENCE [LARGE SCALE GENOMIC DNA]</scope>
    <source>
        <strain evidence="2">JCM 11896</strain>
    </source>
</reference>